<keyword evidence="1" id="KW-0472">Membrane</keyword>
<dbReference type="Pfam" id="PF00211">
    <property type="entry name" value="Guanylate_cyc"/>
    <property type="match status" value="1"/>
</dbReference>
<dbReference type="SMART" id="SM01080">
    <property type="entry name" value="CHASE2"/>
    <property type="match status" value="1"/>
</dbReference>
<feature type="domain" description="Guanylate cyclase" evidence="2">
    <location>
        <begin position="429"/>
        <end position="561"/>
    </location>
</feature>
<protein>
    <submittedName>
        <fullName evidence="3">CHASE2 domain-containing protein</fullName>
    </submittedName>
</protein>
<evidence type="ECO:0000313" key="3">
    <source>
        <dbReference type="EMBL" id="QIE56380.1"/>
    </source>
</evidence>
<dbReference type="Pfam" id="PF05226">
    <property type="entry name" value="CHASE2"/>
    <property type="match status" value="1"/>
</dbReference>
<dbReference type="EMBL" id="CP049056">
    <property type="protein sequence ID" value="QIE56380.1"/>
    <property type="molecule type" value="Genomic_DNA"/>
</dbReference>
<evidence type="ECO:0000313" key="4">
    <source>
        <dbReference type="Proteomes" id="UP000503336"/>
    </source>
</evidence>
<dbReference type="InterPro" id="IPR029787">
    <property type="entry name" value="Nucleotide_cyclase"/>
</dbReference>
<sequence length="680" mass="69613">MRARPVVAVMLAAMALGGALGAYLPFTALDGAANDAAAATRQALFQPTGLSDAQVALVLLDERSVMSDRLSAMPRALMSPIWSAVAKTALAHGALGVGFDFILAFDSAAFRLGEEAPLARHDDGFLRLLRAEGRAGRLVIGRSGALTPARRFALMAGPKGVAHVDIDTDPDGVVRRVRDAFTTADGATAPTLTGALTGRAAGEEIPITPPGPLSDFPAVGVSALLDCVDAKGDAALDAFFGGRVVFVGGALPGEDRFRAADRFMDRGAPSAAGAPCALTPPEIVGPRGDLPGVYLHAAAVDARLSGWAPAPAGGLAAGLAAALAAGLAALAGMLTRPGSAAAAALGVGLVGFAGAAAAQEAGVLLPAIRPGLAALVGFGAGWAGRLFLLDRRAAALRASFARYLAPELIDRMLSQEKLPDLEGETREVAVMFADLSGFTALSEQVDGKTLTATVNKYLSIIAAEVERSGGYVDKFIGDAVMAIWNAPVALAGYERAAVLAAAAIRDRVAEAALDDRARGLPAFSVKIGLHSGSAVLGNVGSERRMNYTAVGDTVNIAARMEGLPSVFQTPIILGETCARAAEADFEMLEIASIQVKGRREPVRIFAPLPVGDAAGHEEYAAALAAYRAGAFDEAGMTWRALARDDWPGAPVAAVMAEFSATAATDPPGPDWSGAVVMRTK</sequence>
<dbReference type="GO" id="GO:0006171">
    <property type="term" value="P:cAMP biosynthetic process"/>
    <property type="evidence" value="ECO:0007669"/>
    <property type="project" value="TreeGrafter"/>
</dbReference>
<feature type="transmembrane region" description="Helical" evidence="1">
    <location>
        <begin position="312"/>
        <end position="333"/>
    </location>
</feature>
<evidence type="ECO:0000259" key="2">
    <source>
        <dbReference type="PROSITE" id="PS50125"/>
    </source>
</evidence>
<dbReference type="CDD" id="cd07302">
    <property type="entry name" value="CHD"/>
    <property type="match status" value="1"/>
</dbReference>
<dbReference type="GO" id="GO:0035556">
    <property type="term" value="P:intracellular signal transduction"/>
    <property type="evidence" value="ECO:0007669"/>
    <property type="project" value="InterPro"/>
</dbReference>
<dbReference type="RefSeq" id="WP_165099550.1">
    <property type="nucleotide sequence ID" value="NZ_CP049056.1"/>
</dbReference>
<keyword evidence="4" id="KW-1185">Reference proteome</keyword>
<dbReference type="InterPro" id="IPR050697">
    <property type="entry name" value="Adenylyl/Guanylyl_Cyclase_3/4"/>
</dbReference>
<dbReference type="GO" id="GO:0004016">
    <property type="term" value="F:adenylate cyclase activity"/>
    <property type="evidence" value="ECO:0007669"/>
    <property type="project" value="UniProtKB-ARBA"/>
</dbReference>
<name>A0A7L5BVI9_9RHOB</name>
<dbReference type="Proteomes" id="UP000503336">
    <property type="component" value="Chromosome"/>
</dbReference>
<dbReference type="KEGG" id="hdh:G5B40_13465"/>
<dbReference type="Gene3D" id="3.30.70.1230">
    <property type="entry name" value="Nucleotide cyclase"/>
    <property type="match status" value="1"/>
</dbReference>
<dbReference type="PANTHER" id="PTHR43081">
    <property type="entry name" value="ADENYLATE CYCLASE, TERMINAL-DIFFERENTIATION SPECIFIC-RELATED"/>
    <property type="match status" value="1"/>
</dbReference>
<organism evidence="3 4">
    <name type="scientific">Pikeienuella piscinae</name>
    <dbReference type="NCBI Taxonomy" id="2748098"/>
    <lineage>
        <taxon>Bacteria</taxon>
        <taxon>Pseudomonadati</taxon>
        <taxon>Pseudomonadota</taxon>
        <taxon>Alphaproteobacteria</taxon>
        <taxon>Rhodobacterales</taxon>
        <taxon>Paracoccaceae</taxon>
        <taxon>Pikeienuella</taxon>
    </lineage>
</organism>
<dbReference type="InterPro" id="IPR001054">
    <property type="entry name" value="A/G_cyclase"/>
</dbReference>
<dbReference type="SMART" id="SM00044">
    <property type="entry name" value="CYCc"/>
    <property type="match status" value="1"/>
</dbReference>
<dbReference type="PROSITE" id="PS50125">
    <property type="entry name" value="GUANYLATE_CYCLASE_2"/>
    <property type="match status" value="1"/>
</dbReference>
<gene>
    <name evidence="3" type="ORF">G5B40_13465</name>
</gene>
<keyword evidence="1" id="KW-0812">Transmembrane</keyword>
<feature type="transmembrane region" description="Helical" evidence="1">
    <location>
        <begin position="340"/>
        <end position="358"/>
    </location>
</feature>
<dbReference type="PANTHER" id="PTHR43081:SF1">
    <property type="entry name" value="ADENYLATE CYCLASE, TERMINAL-DIFFERENTIATION SPECIFIC"/>
    <property type="match status" value="1"/>
</dbReference>
<proteinExistence type="predicted"/>
<evidence type="ECO:0000256" key="1">
    <source>
        <dbReference type="SAM" id="Phobius"/>
    </source>
</evidence>
<feature type="transmembrane region" description="Helical" evidence="1">
    <location>
        <begin position="370"/>
        <end position="388"/>
    </location>
</feature>
<dbReference type="SUPFAM" id="SSF55073">
    <property type="entry name" value="Nucleotide cyclase"/>
    <property type="match status" value="1"/>
</dbReference>
<accession>A0A7L5BVI9</accession>
<dbReference type="InterPro" id="IPR007890">
    <property type="entry name" value="CHASE2"/>
</dbReference>
<keyword evidence="1" id="KW-1133">Transmembrane helix</keyword>
<dbReference type="AlphaFoldDB" id="A0A7L5BVI9"/>
<reference evidence="3 4" key="1">
    <citation type="submission" date="2020-02" db="EMBL/GenBank/DDBJ databases">
        <title>complete genome sequence of Rhodobacteraceae bacterium.</title>
        <authorList>
            <person name="Park J."/>
            <person name="Kim Y.-S."/>
            <person name="Kim K.-H."/>
        </authorList>
    </citation>
    <scope>NUCLEOTIDE SEQUENCE [LARGE SCALE GENOMIC DNA]</scope>
    <source>
        <strain evidence="3 4">RR4-56</strain>
    </source>
</reference>